<reference evidence="3" key="1">
    <citation type="submission" date="2020-11" db="EMBL/GenBank/DDBJ databases">
        <authorList>
            <person name="Tran Van P."/>
        </authorList>
    </citation>
    <scope>NUCLEOTIDE SEQUENCE</scope>
</reference>
<dbReference type="AlphaFoldDB" id="A0A7R9BW79"/>
<name>A0A7R9BW79_9CRUS</name>
<feature type="signal peptide" evidence="2">
    <location>
        <begin position="1"/>
        <end position="29"/>
    </location>
</feature>
<proteinExistence type="predicted"/>
<dbReference type="EMBL" id="OA885066">
    <property type="protein sequence ID" value="CAD7281624.1"/>
    <property type="molecule type" value="Genomic_DNA"/>
</dbReference>
<gene>
    <name evidence="3" type="ORF">NMOB1V02_LOCUS9264</name>
</gene>
<evidence type="ECO:0000313" key="3">
    <source>
        <dbReference type="EMBL" id="CAD7281624.1"/>
    </source>
</evidence>
<organism evidence="3">
    <name type="scientific">Notodromas monacha</name>
    <dbReference type="NCBI Taxonomy" id="399045"/>
    <lineage>
        <taxon>Eukaryota</taxon>
        <taxon>Metazoa</taxon>
        <taxon>Ecdysozoa</taxon>
        <taxon>Arthropoda</taxon>
        <taxon>Crustacea</taxon>
        <taxon>Oligostraca</taxon>
        <taxon>Ostracoda</taxon>
        <taxon>Podocopa</taxon>
        <taxon>Podocopida</taxon>
        <taxon>Cypridocopina</taxon>
        <taxon>Cypridoidea</taxon>
        <taxon>Cyprididae</taxon>
        <taxon>Notodromas</taxon>
    </lineage>
</organism>
<protein>
    <submittedName>
        <fullName evidence="3">Uncharacterized protein</fullName>
    </submittedName>
</protein>
<evidence type="ECO:0000256" key="1">
    <source>
        <dbReference type="SAM" id="MobiDB-lite"/>
    </source>
</evidence>
<keyword evidence="4" id="KW-1185">Reference proteome</keyword>
<evidence type="ECO:0000256" key="2">
    <source>
        <dbReference type="SAM" id="SignalP"/>
    </source>
</evidence>
<dbReference type="EMBL" id="CAJPEX010003029">
    <property type="protein sequence ID" value="CAG0921776.1"/>
    <property type="molecule type" value="Genomic_DNA"/>
</dbReference>
<evidence type="ECO:0000313" key="4">
    <source>
        <dbReference type="Proteomes" id="UP000678499"/>
    </source>
</evidence>
<accession>A0A7R9BW79</accession>
<feature type="compositionally biased region" description="Polar residues" evidence="1">
    <location>
        <begin position="32"/>
        <end position="50"/>
    </location>
</feature>
<keyword evidence="2" id="KW-0732">Signal</keyword>
<dbReference type="Proteomes" id="UP000678499">
    <property type="component" value="Unassembled WGS sequence"/>
</dbReference>
<feature type="compositionally biased region" description="Low complexity" evidence="1">
    <location>
        <begin position="299"/>
        <end position="312"/>
    </location>
</feature>
<feature type="region of interest" description="Disordered" evidence="1">
    <location>
        <begin position="32"/>
        <end position="56"/>
    </location>
</feature>
<sequence>MKTVQLWAVLIGLLKWCVIFDIADNRVHCSNSDRVLDNNNPPEISSNTNTSSAFRSPPFSASKWLAGKSHNMKRLSSVVYKQRQPVAHHHERNQTHHLSKRPWIRPINRNFNPSSFRPAAAAASGLPSPTQSLLNPEDGHEDDVLCENSAHPKRPLFARPLQKVFQNPAAESHHNKQHVIPSLRIPDTDAERIPVIGMLPPDVIAQDQQTRPGIDDGQHQHQEITIQRKPSSYNHKFQQQNHQQHPGQFTRMPQEKPVIIPQPGAPSLNSDVQSVVPTDPNHFGVHEKLHPRMEVNNDNQQQSSLVDQQQQNPAVPPKPQTSASVEPVVFENPSPITEIPMISVNDLLVTAVPTEVVPPEQEKCEPILSSGSNNMVSVTPMVPNNSPNNEPVGPSSVQSFSSKKSLKFLRRANFGGSSVHLGNLKVVEDHPEMHFESAEEIQRSPAEINNETVKVETNKSTATESGIPEVIPPGIWIDKQDGKGLKPMIKA</sequence>
<feature type="chain" id="PRO_5036403050" evidence="2">
    <location>
        <begin position="30"/>
        <end position="491"/>
    </location>
</feature>
<feature type="region of interest" description="Disordered" evidence="1">
    <location>
        <begin position="299"/>
        <end position="325"/>
    </location>
</feature>